<organism evidence="1 2">
    <name type="scientific">Trema orientale</name>
    <name type="common">Charcoal tree</name>
    <name type="synonym">Celtis orientalis</name>
    <dbReference type="NCBI Taxonomy" id="63057"/>
    <lineage>
        <taxon>Eukaryota</taxon>
        <taxon>Viridiplantae</taxon>
        <taxon>Streptophyta</taxon>
        <taxon>Embryophyta</taxon>
        <taxon>Tracheophyta</taxon>
        <taxon>Spermatophyta</taxon>
        <taxon>Magnoliopsida</taxon>
        <taxon>eudicotyledons</taxon>
        <taxon>Gunneridae</taxon>
        <taxon>Pentapetalae</taxon>
        <taxon>rosids</taxon>
        <taxon>fabids</taxon>
        <taxon>Rosales</taxon>
        <taxon>Cannabaceae</taxon>
        <taxon>Trema</taxon>
    </lineage>
</organism>
<dbReference type="Proteomes" id="UP000237000">
    <property type="component" value="Unassembled WGS sequence"/>
</dbReference>
<dbReference type="InParanoid" id="A0A2P5BR10"/>
<comment type="caution">
    <text evidence="1">The sequence shown here is derived from an EMBL/GenBank/DDBJ whole genome shotgun (WGS) entry which is preliminary data.</text>
</comment>
<protein>
    <submittedName>
        <fullName evidence="1">Uncharacterized protein</fullName>
    </submittedName>
</protein>
<accession>A0A2P5BR10</accession>
<gene>
    <name evidence="1" type="ORF">TorRG33x02_311750</name>
</gene>
<dbReference type="EMBL" id="JXTC01000476">
    <property type="protein sequence ID" value="PON51249.1"/>
    <property type="molecule type" value="Genomic_DNA"/>
</dbReference>
<name>A0A2P5BR10_TREOI</name>
<reference evidence="2" key="1">
    <citation type="submission" date="2016-06" db="EMBL/GenBank/DDBJ databases">
        <title>Parallel loss of symbiosis genes in relatives of nitrogen-fixing non-legume Parasponia.</title>
        <authorList>
            <person name="Van Velzen R."/>
            <person name="Holmer R."/>
            <person name="Bu F."/>
            <person name="Rutten L."/>
            <person name="Van Zeijl A."/>
            <person name="Liu W."/>
            <person name="Santuari L."/>
            <person name="Cao Q."/>
            <person name="Sharma T."/>
            <person name="Shen D."/>
            <person name="Roswanjaya Y."/>
            <person name="Wardhani T."/>
            <person name="Kalhor M.S."/>
            <person name="Jansen J."/>
            <person name="Van den Hoogen J."/>
            <person name="Gungor B."/>
            <person name="Hartog M."/>
            <person name="Hontelez J."/>
            <person name="Verver J."/>
            <person name="Yang W.-C."/>
            <person name="Schijlen E."/>
            <person name="Repin R."/>
            <person name="Schilthuizen M."/>
            <person name="Schranz E."/>
            <person name="Heidstra R."/>
            <person name="Miyata K."/>
            <person name="Fedorova E."/>
            <person name="Kohlen W."/>
            <person name="Bisseling T."/>
            <person name="Smit S."/>
            <person name="Geurts R."/>
        </authorList>
    </citation>
    <scope>NUCLEOTIDE SEQUENCE [LARGE SCALE GENOMIC DNA]</scope>
    <source>
        <strain evidence="2">cv. RG33-2</strain>
    </source>
</reference>
<sequence>MTVERVRSRSEWDAARSKWHWLKIPSSAPHSQRHGPYASTCRAEISWTTYEFRANDERINLRTICKRLAVVYEWGPPAGGACLLFRLKTVSQICSAGG</sequence>
<evidence type="ECO:0000313" key="1">
    <source>
        <dbReference type="EMBL" id="PON51249.1"/>
    </source>
</evidence>
<evidence type="ECO:0000313" key="2">
    <source>
        <dbReference type="Proteomes" id="UP000237000"/>
    </source>
</evidence>
<keyword evidence="2" id="KW-1185">Reference proteome</keyword>
<dbReference type="AlphaFoldDB" id="A0A2P5BR10"/>
<proteinExistence type="predicted"/>